<comment type="caution">
    <text evidence="1">The sequence shown here is derived from an EMBL/GenBank/DDBJ whole genome shotgun (WGS) entry which is preliminary data.</text>
</comment>
<sequence length="954" mass="103150">MDQHPRKKRKRSGSGSDAENIHVGSSVQRRTLLEELDLEIGIREKLQETICSRITWALVLQQSLEKRIHQKSDAPHAAQSANEFQSVAMDALQACEAPCLPLLSREASLLPPRTQLLPAQPKSQVDATEQAAALLRGPQTRRKRTGPLLTPSRPPTKLLFLRNTAISPPAIAKLVCPDCMRLDFPRVQGLLNHCRIYHGRDFGSHDECIRGCAVLVPDEEVGWVLENGTELPAVSLPSLRRLFEIAVGSGGGVGVDLGARAPSSPDAPPAEGAASGGVAPEKLAASTHLSRTLGHHIDSPALAPFLGRAQKRRHIAAHGQDDIVDVESGGAHSAIPGSEPRWRMPYTHRSVARAALDVAGGADPDPERKEQTVPLRSAGGTLVIPSLLDAAGSRFHIRARVSISDRSLWLPIDRRPSSLKEHTHRWMLAVESPSYSLHVSAFLQSMTVTCLTDPPPSTLSKAIVVSAPPFIASATTDRPFLAKVTLTWVGAQNPPIDTEHWVELDLFKSASPVLGDEQVLDIELDRHTELRPVARSAAKETRQVWEQALIEQKEAGRVTSEGPEDSAQDSDTPSYVALLRSLISRFPLTMKDMKRRAPPPLPYRLVTTPAAFHALVPGRRKAIEWGRARALRERYEEVRKAAPPAQGHLPLSTADVFCWLEDEGLFLRPPPPKPAPGTSTAKKLEEPHIAESESLMRTASGNGYCTACGLKSSYHYSYVKQEPVSNSLACPFAPGAPALLPILDVHSLLPEPTNARPSQDPLAAPTPSPLTVADMRFSSRDWCSAVDSDTVRMINQWLGPLRLDRFRYNGIAEHMDAKMDSFGLASSVAPSAVLGLALRALIRRLVSGGLAAMQDDVERARRAVRPPRGGARAAAASTREWKSEDAAVLAPSHLARGVHVAEADGADPAGRAIGLALSVLGSAPRMVRAGGSIAMDTHGRARSPSRILVKLEAE</sequence>
<dbReference type="EMBL" id="MU275999">
    <property type="protein sequence ID" value="KAI0043959.1"/>
    <property type="molecule type" value="Genomic_DNA"/>
</dbReference>
<organism evidence="1 2">
    <name type="scientific">Auriscalpium vulgare</name>
    <dbReference type="NCBI Taxonomy" id="40419"/>
    <lineage>
        <taxon>Eukaryota</taxon>
        <taxon>Fungi</taxon>
        <taxon>Dikarya</taxon>
        <taxon>Basidiomycota</taxon>
        <taxon>Agaricomycotina</taxon>
        <taxon>Agaricomycetes</taxon>
        <taxon>Russulales</taxon>
        <taxon>Auriscalpiaceae</taxon>
        <taxon>Auriscalpium</taxon>
    </lineage>
</organism>
<gene>
    <name evidence="1" type="ORF">FA95DRAFT_1562778</name>
</gene>
<reference evidence="1" key="1">
    <citation type="submission" date="2021-02" db="EMBL/GenBank/DDBJ databases">
        <authorList>
            <consortium name="DOE Joint Genome Institute"/>
            <person name="Ahrendt S."/>
            <person name="Looney B.P."/>
            <person name="Miyauchi S."/>
            <person name="Morin E."/>
            <person name="Drula E."/>
            <person name="Courty P.E."/>
            <person name="Chicoki N."/>
            <person name="Fauchery L."/>
            <person name="Kohler A."/>
            <person name="Kuo A."/>
            <person name="Labutti K."/>
            <person name="Pangilinan J."/>
            <person name="Lipzen A."/>
            <person name="Riley R."/>
            <person name="Andreopoulos W."/>
            <person name="He G."/>
            <person name="Johnson J."/>
            <person name="Barry K.W."/>
            <person name="Grigoriev I.V."/>
            <person name="Nagy L."/>
            <person name="Hibbett D."/>
            <person name="Henrissat B."/>
            <person name="Matheny P.B."/>
            <person name="Labbe J."/>
            <person name="Martin F."/>
        </authorList>
    </citation>
    <scope>NUCLEOTIDE SEQUENCE</scope>
    <source>
        <strain evidence="1">FP105234-sp</strain>
    </source>
</reference>
<accession>A0ACB8RI92</accession>
<reference evidence="1" key="2">
    <citation type="journal article" date="2022" name="New Phytol.">
        <title>Evolutionary transition to the ectomycorrhizal habit in the genomes of a hyperdiverse lineage of mushroom-forming fungi.</title>
        <authorList>
            <person name="Looney B."/>
            <person name="Miyauchi S."/>
            <person name="Morin E."/>
            <person name="Drula E."/>
            <person name="Courty P.E."/>
            <person name="Kohler A."/>
            <person name="Kuo A."/>
            <person name="LaButti K."/>
            <person name="Pangilinan J."/>
            <person name="Lipzen A."/>
            <person name="Riley R."/>
            <person name="Andreopoulos W."/>
            <person name="He G."/>
            <person name="Johnson J."/>
            <person name="Nolan M."/>
            <person name="Tritt A."/>
            <person name="Barry K.W."/>
            <person name="Grigoriev I.V."/>
            <person name="Nagy L.G."/>
            <person name="Hibbett D."/>
            <person name="Henrissat B."/>
            <person name="Matheny P.B."/>
            <person name="Labbe J."/>
            <person name="Martin F.M."/>
        </authorList>
    </citation>
    <scope>NUCLEOTIDE SEQUENCE</scope>
    <source>
        <strain evidence="1">FP105234-sp</strain>
    </source>
</reference>
<protein>
    <submittedName>
        <fullName evidence="1">Uncharacterized protein</fullName>
    </submittedName>
</protein>
<name>A0ACB8RI92_9AGAM</name>
<evidence type="ECO:0000313" key="2">
    <source>
        <dbReference type="Proteomes" id="UP000814033"/>
    </source>
</evidence>
<evidence type="ECO:0000313" key="1">
    <source>
        <dbReference type="EMBL" id="KAI0043959.1"/>
    </source>
</evidence>
<dbReference type="Proteomes" id="UP000814033">
    <property type="component" value="Unassembled WGS sequence"/>
</dbReference>
<keyword evidence="2" id="KW-1185">Reference proteome</keyword>
<proteinExistence type="predicted"/>